<dbReference type="EMBL" id="AY986977">
    <property type="protein sequence ID" value="AAX84863.1"/>
    <property type="molecule type" value="Genomic_DNA"/>
</dbReference>
<accession>Q52PK9</accession>
<reference evidence="1 2" key="1">
    <citation type="submission" date="2005-03" db="EMBL/GenBank/DDBJ databases">
        <title>Sequencing of bacteriophage Xp15 from Xanthomonas campestris pv. pelargonii and identification of the lysis genes.</title>
        <authorList>
            <person name="Ramadugu C."/>
            <person name="Gabriel D.W."/>
        </authorList>
    </citation>
    <scope>NUCLEOTIDE SEQUENCE [LARGE SCALE GENOMIC DNA]</scope>
</reference>
<evidence type="ECO:0000313" key="1">
    <source>
        <dbReference type="EMBL" id="AAX84863.1"/>
    </source>
</evidence>
<dbReference type="RefSeq" id="YP_239290.1">
    <property type="nucleotide sequence ID" value="NC_007024.1"/>
</dbReference>
<proteinExistence type="predicted"/>
<name>Q52PK9_9CAUD</name>
<dbReference type="KEGG" id="vg:5076622"/>
<protein>
    <submittedName>
        <fullName evidence="1">Putative phage minor tail protein</fullName>
    </submittedName>
</protein>
<organism evidence="1 2">
    <name type="scientific">Xanthomonas phage Xp15</name>
    <dbReference type="NCBI Taxonomy" id="322855"/>
    <lineage>
        <taxon>Viruses</taxon>
        <taxon>Duplodnaviria</taxon>
        <taxon>Heunggongvirae</taxon>
        <taxon>Uroviricota</taxon>
        <taxon>Caudoviricetes</taxon>
        <taxon>Alachuavirus</taxon>
        <taxon>Alachuavirus Xp15</taxon>
    </lineage>
</organism>
<sequence>MDAYKLDPFVGVKFNKDTMDCADLVMKIRRELFDHDIILPQGHPRGPLNFRQIGDLSKAFAELTTRPEDGDLVLMKDGGTEFPGHVGVWFFVAYVPYVLHVTEKLKFSMLDKLSDLPDRGLRLEGIYRWK</sequence>
<keyword evidence="2" id="KW-1185">Reference proteome</keyword>
<dbReference type="Proteomes" id="UP000001305">
    <property type="component" value="Segment"/>
</dbReference>
<dbReference type="GeneID" id="5076622"/>
<evidence type="ECO:0000313" key="2">
    <source>
        <dbReference type="Proteomes" id="UP000001305"/>
    </source>
</evidence>